<gene>
    <name evidence="1" type="ORF">ACFPTP_04425</name>
</gene>
<evidence type="ECO:0000313" key="2">
    <source>
        <dbReference type="Proteomes" id="UP001596071"/>
    </source>
</evidence>
<organism evidence="1 2">
    <name type="scientific">Sporosarcina koreensis</name>
    <dbReference type="NCBI Taxonomy" id="334735"/>
    <lineage>
        <taxon>Bacteria</taxon>
        <taxon>Bacillati</taxon>
        <taxon>Bacillota</taxon>
        <taxon>Bacilli</taxon>
        <taxon>Bacillales</taxon>
        <taxon>Caryophanaceae</taxon>
        <taxon>Sporosarcina</taxon>
    </lineage>
</organism>
<comment type="caution">
    <text evidence="1">The sequence shown here is derived from an EMBL/GenBank/DDBJ whole genome shotgun (WGS) entry which is preliminary data.</text>
</comment>
<keyword evidence="2" id="KW-1185">Reference proteome</keyword>
<sequence>MARHEKNNPTNNSRNLLVPGIDTYFRDQIEIPLSEWFEFENRKDYLPEMLRKDQFLHEVDKLEMPLKKYLFHINNNLGQTRVTKDVVNGCKVCNGPLCKGRRRKETNFGNSYCKQCKKYLDLYGIHKIFNKVDLHSRTREKNNRHKKEFVGVGEVSEFIRLEVFCKLWEGNYSCAITGADLDDFTGLFLRDRPKKLNEVKQGGKRWNSHWSIDRIDHRKGYVFENIQIVTREINGIKGSIEKLYTSQKVEATSQYEWKLAKIFEQVTLIYR</sequence>
<protein>
    <submittedName>
        <fullName evidence="1">Uncharacterized protein</fullName>
    </submittedName>
</protein>
<name>A0ABW0TTY4_9BACL</name>
<dbReference type="Gene3D" id="3.30.40.220">
    <property type="match status" value="1"/>
</dbReference>
<accession>A0ABW0TTY4</accession>
<dbReference type="RefSeq" id="WP_381442553.1">
    <property type="nucleotide sequence ID" value="NZ_JBHSNP010000009.1"/>
</dbReference>
<reference evidence="2" key="1">
    <citation type="journal article" date="2019" name="Int. J. Syst. Evol. Microbiol.">
        <title>The Global Catalogue of Microorganisms (GCM) 10K type strain sequencing project: providing services to taxonomists for standard genome sequencing and annotation.</title>
        <authorList>
            <consortium name="The Broad Institute Genomics Platform"/>
            <consortium name="The Broad Institute Genome Sequencing Center for Infectious Disease"/>
            <person name="Wu L."/>
            <person name="Ma J."/>
        </authorList>
    </citation>
    <scope>NUCLEOTIDE SEQUENCE [LARGE SCALE GENOMIC DNA]</scope>
    <source>
        <strain evidence="2">KACC 11299</strain>
    </source>
</reference>
<evidence type="ECO:0000313" key="1">
    <source>
        <dbReference type="EMBL" id="MFC5602457.1"/>
    </source>
</evidence>
<proteinExistence type="predicted"/>
<dbReference type="EMBL" id="JBHSNP010000009">
    <property type="protein sequence ID" value="MFC5602457.1"/>
    <property type="molecule type" value="Genomic_DNA"/>
</dbReference>
<dbReference type="Proteomes" id="UP001596071">
    <property type="component" value="Unassembled WGS sequence"/>
</dbReference>